<sequence>MFQLQNVPTSNLRMFQLQNVPTSNLRMFQHPTSKCSNFQPQNVPTSKCSNFKMFQLPTSECSNFEMFQLPTSECSNIQLQNFFRTGLPNIIQMLRQMSEEDSFLEAKKQQVIELELDNRELRNKVSNMSNQISSLNEKLETETSSSATYSEILEKYQTAAEKRKKEIECMNLKIRDLEETIKVKDVELLMKDEELNAKGAMINEKNQQKTELLDKLNEVTAEFETFKVNAIASAEQKVAKNYQKKIEQLKSDLEASNEKFHEAKAEYEDNSKIWNDKSREDSRTLKSIIRSVKVFEAVLRIGGNKEEIMDAFIPVLSVLPETTKSASNNQ</sequence>
<proteinExistence type="predicted"/>
<keyword evidence="1" id="KW-0175">Coiled coil</keyword>
<evidence type="ECO:0000256" key="1">
    <source>
        <dbReference type="SAM" id="Coils"/>
    </source>
</evidence>
<name>A0A9P1MVZ4_9PELO</name>
<comment type="caution">
    <text evidence="2">The sequence shown here is derived from an EMBL/GenBank/DDBJ whole genome shotgun (WGS) entry which is preliminary data.</text>
</comment>
<evidence type="ECO:0000313" key="2">
    <source>
        <dbReference type="EMBL" id="CAI5442299.1"/>
    </source>
</evidence>
<feature type="coiled-coil region" evidence="1">
    <location>
        <begin position="104"/>
        <end position="270"/>
    </location>
</feature>
<reference evidence="2" key="1">
    <citation type="submission" date="2022-11" db="EMBL/GenBank/DDBJ databases">
        <authorList>
            <person name="Kikuchi T."/>
        </authorList>
    </citation>
    <scope>NUCLEOTIDE SEQUENCE</scope>
    <source>
        <strain evidence="2">PS1010</strain>
    </source>
</reference>
<dbReference type="AlphaFoldDB" id="A0A9P1MVZ4"/>
<dbReference type="Proteomes" id="UP001152747">
    <property type="component" value="Unassembled WGS sequence"/>
</dbReference>
<protein>
    <submittedName>
        <fullName evidence="2">Uncharacterized protein</fullName>
    </submittedName>
</protein>
<keyword evidence="3" id="KW-1185">Reference proteome</keyword>
<organism evidence="2 3">
    <name type="scientific">Caenorhabditis angaria</name>
    <dbReference type="NCBI Taxonomy" id="860376"/>
    <lineage>
        <taxon>Eukaryota</taxon>
        <taxon>Metazoa</taxon>
        <taxon>Ecdysozoa</taxon>
        <taxon>Nematoda</taxon>
        <taxon>Chromadorea</taxon>
        <taxon>Rhabditida</taxon>
        <taxon>Rhabditina</taxon>
        <taxon>Rhabditomorpha</taxon>
        <taxon>Rhabditoidea</taxon>
        <taxon>Rhabditidae</taxon>
        <taxon>Peloderinae</taxon>
        <taxon>Caenorhabditis</taxon>
    </lineage>
</organism>
<dbReference type="EMBL" id="CANHGI010000002">
    <property type="protein sequence ID" value="CAI5442299.1"/>
    <property type="molecule type" value="Genomic_DNA"/>
</dbReference>
<gene>
    <name evidence="2" type="ORF">CAMP_LOCUS4936</name>
</gene>
<accession>A0A9P1MVZ4</accession>
<evidence type="ECO:0000313" key="3">
    <source>
        <dbReference type="Proteomes" id="UP001152747"/>
    </source>
</evidence>